<dbReference type="OrthoDB" id="1700726at2759"/>
<evidence type="ECO:0000256" key="1">
    <source>
        <dbReference type="ARBA" id="ARBA00022741"/>
    </source>
</evidence>
<dbReference type="GeneID" id="19319306"/>
<dbReference type="Proteomes" id="UP000053664">
    <property type="component" value="Unassembled WGS sequence"/>
</dbReference>
<dbReference type="EMBL" id="KE361640">
    <property type="protein sequence ID" value="EPQ27286.1"/>
    <property type="molecule type" value="Genomic_DNA"/>
</dbReference>
<feature type="domain" description="AMP-dependent synthetase/ligase" evidence="4">
    <location>
        <begin position="71"/>
        <end position="501"/>
    </location>
</feature>
<evidence type="ECO:0000313" key="6">
    <source>
        <dbReference type="Proteomes" id="UP000053664"/>
    </source>
</evidence>
<keyword evidence="2" id="KW-0067">ATP-binding</keyword>
<dbReference type="GO" id="GO:0004467">
    <property type="term" value="F:long-chain fatty acid-CoA ligase activity"/>
    <property type="evidence" value="ECO:0007669"/>
    <property type="project" value="TreeGrafter"/>
</dbReference>
<feature type="region of interest" description="Disordered" evidence="3">
    <location>
        <begin position="1"/>
        <end position="24"/>
    </location>
</feature>
<evidence type="ECO:0000313" key="5">
    <source>
        <dbReference type="EMBL" id="EPQ27286.1"/>
    </source>
</evidence>
<dbReference type="KEGG" id="pfp:PFL1_05209"/>
<dbReference type="InterPro" id="IPR042099">
    <property type="entry name" value="ANL_N_sf"/>
</dbReference>
<dbReference type="InterPro" id="IPR000873">
    <property type="entry name" value="AMP-dep_synth/lig_dom"/>
</dbReference>
<proteinExistence type="predicted"/>
<dbReference type="PANTHER" id="PTHR43272">
    <property type="entry name" value="LONG-CHAIN-FATTY-ACID--COA LIGASE"/>
    <property type="match status" value="1"/>
</dbReference>
<dbReference type="GO" id="GO:0005783">
    <property type="term" value="C:endoplasmic reticulum"/>
    <property type="evidence" value="ECO:0007669"/>
    <property type="project" value="TreeGrafter"/>
</dbReference>
<evidence type="ECO:0000259" key="4">
    <source>
        <dbReference type="Pfam" id="PF00501"/>
    </source>
</evidence>
<dbReference type="Gene3D" id="3.40.50.12780">
    <property type="entry name" value="N-terminal domain of ligase-like"/>
    <property type="match status" value="1"/>
</dbReference>
<keyword evidence="1" id="KW-0547">Nucleotide-binding</keyword>
<dbReference type="HOGENOM" id="CLU_000022_45_4_1"/>
<gene>
    <name evidence="5" type="ORF">PFL1_05209</name>
</gene>
<accession>A0A061H9K5</accession>
<protein>
    <recommendedName>
        <fullName evidence="4">AMP-dependent synthetase/ligase domain-containing protein</fullName>
    </recommendedName>
</protein>
<feature type="compositionally biased region" description="Pro residues" evidence="3">
    <location>
        <begin position="1"/>
        <end position="10"/>
    </location>
</feature>
<dbReference type="GO" id="GO:0005524">
    <property type="term" value="F:ATP binding"/>
    <property type="evidence" value="ECO:0007669"/>
    <property type="project" value="UniProtKB-KW"/>
</dbReference>
<dbReference type="Pfam" id="PF00501">
    <property type="entry name" value="AMP-binding"/>
    <property type="match status" value="1"/>
</dbReference>
<evidence type="ECO:0000256" key="2">
    <source>
        <dbReference type="ARBA" id="ARBA00022840"/>
    </source>
</evidence>
<dbReference type="PANTHER" id="PTHR43272:SF33">
    <property type="entry name" value="AMP-BINDING DOMAIN-CONTAINING PROTEIN-RELATED"/>
    <property type="match status" value="1"/>
</dbReference>
<sequence length="692" mass="76120">MENSPAPPKSWPLDKQTLPVPGTQKPGFSAIYRNAAVPELKTTQTTYDIFARGKSFDPKAQCAGWRPWNADKKNFENYYEWLSYDEVEEQRTAVGSALTHLARQGKLGDDVGDRDWSVGLWVLNRPEYLIVDQSALAYSRRTVSLYDSYDTPSASYILNHAEVRIVFTTPSHVAAVLSEKGAGRLPQLKALVVLDAFRLPKSQCDLAPSDPTRDLLAKQWAATVGVETFTWNEILETGRRGIVAHTPPHIDDIVSFCYTSGTTGNPKAAIITAGMGYFCGASLGLHINEAYVLLSYLPTAHIYARGVEQFALRNGGKIGFFCGDTTRLVEDAQILQPSMFASVPRVLNRIAALIEAQARAPGLKGKLLRTAIDAKVANHDRDGTLTHALYDRLVFNKVKKVLGGNVKFIVSGSAPIRPEVLKLLRVAFNCDVREGYGQTENYGSCLLMNPNDTSLGTCGPIIPGVEFKLRDIPELGYTSADKPFPRGELLSRGQNTFPGYYKDPAKTAETIDEEGWLHSGDVVLIDERNRVKIIDRVKSLVKLSQGEYVAIDALSEFYNRCPLSAQILVHGDSFRDYLVAVVVPEPSVFAPWASKVLGRSIAESDVAAMADAAKDPKLVAAYLAEYTKIARENKLKGFEYIKGLHISMEPMSVENGLITPTLKVKTAVAVKHYKEAIDKLYEQGPATVSSKL</sequence>
<dbReference type="AlphaFoldDB" id="A0A061H9K5"/>
<dbReference type="SUPFAM" id="SSF56801">
    <property type="entry name" value="Acetyl-CoA synthetase-like"/>
    <property type="match status" value="1"/>
</dbReference>
<dbReference type="GO" id="GO:0016020">
    <property type="term" value="C:membrane"/>
    <property type="evidence" value="ECO:0007669"/>
    <property type="project" value="TreeGrafter"/>
</dbReference>
<reference evidence="5 6" key="1">
    <citation type="journal article" date="2013" name="Plant Cell">
        <title>The transition from a phytopathogenic smut ancestor to an anamorphic biocontrol agent deciphered by comparative whole-genome analysis.</title>
        <authorList>
            <person name="Lefebvre F."/>
            <person name="Joly D.L."/>
            <person name="Labbe C."/>
            <person name="Teichmann B."/>
            <person name="Linning R."/>
            <person name="Belzile F."/>
            <person name="Bakkeren G."/>
            <person name="Belanger R.R."/>
        </authorList>
    </citation>
    <scope>NUCLEOTIDE SEQUENCE [LARGE SCALE GENOMIC DNA]</scope>
    <source>
        <strain evidence="5 6">PF-1</strain>
    </source>
</reference>
<evidence type="ECO:0000256" key="3">
    <source>
        <dbReference type="SAM" id="MobiDB-lite"/>
    </source>
</evidence>
<name>A0A061H9K5_9BASI</name>
<dbReference type="eggNOG" id="KOG1256">
    <property type="taxonomic scope" value="Eukaryota"/>
</dbReference>
<organism evidence="5 6">
    <name type="scientific">Pseudozyma flocculosa PF-1</name>
    <dbReference type="NCBI Taxonomy" id="1277687"/>
    <lineage>
        <taxon>Eukaryota</taxon>
        <taxon>Fungi</taxon>
        <taxon>Dikarya</taxon>
        <taxon>Basidiomycota</taxon>
        <taxon>Ustilaginomycotina</taxon>
        <taxon>Ustilaginomycetes</taxon>
        <taxon>Ustilaginales</taxon>
        <taxon>Ustilaginaceae</taxon>
        <taxon>Pseudozyma</taxon>
    </lineage>
</organism>
<dbReference type="InterPro" id="IPR020845">
    <property type="entry name" value="AMP-binding_CS"/>
</dbReference>
<dbReference type="RefSeq" id="XP_007880929.1">
    <property type="nucleotide sequence ID" value="XM_007882738.1"/>
</dbReference>
<dbReference type="PROSITE" id="PS00455">
    <property type="entry name" value="AMP_BINDING"/>
    <property type="match status" value="1"/>
</dbReference>